<protein>
    <submittedName>
        <fullName evidence="2">Uncharacterized protein</fullName>
    </submittedName>
</protein>
<dbReference type="AlphaFoldDB" id="A0A644U219"/>
<feature type="compositionally biased region" description="Polar residues" evidence="1">
    <location>
        <begin position="111"/>
        <end position="120"/>
    </location>
</feature>
<dbReference type="Pfam" id="PF13585">
    <property type="entry name" value="CHU_C"/>
    <property type="match status" value="1"/>
</dbReference>
<dbReference type="EMBL" id="VSSQ01000072">
    <property type="protein sequence ID" value="MPL73305.1"/>
    <property type="molecule type" value="Genomic_DNA"/>
</dbReference>
<reference evidence="2" key="1">
    <citation type="submission" date="2019-08" db="EMBL/GenBank/DDBJ databases">
        <authorList>
            <person name="Kucharzyk K."/>
            <person name="Murdoch R.W."/>
            <person name="Higgins S."/>
            <person name="Loffler F."/>
        </authorList>
    </citation>
    <scope>NUCLEOTIDE SEQUENCE</scope>
</reference>
<proteinExistence type="predicted"/>
<feature type="region of interest" description="Disordered" evidence="1">
    <location>
        <begin position="100"/>
        <end position="120"/>
    </location>
</feature>
<evidence type="ECO:0000313" key="2">
    <source>
        <dbReference type="EMBL" id="MPL73305.1"/>
    </source>
</evidence>
<evidence type="ECO:0000256" key="1">
    <source>
        <dbReference type="SAM" id="MobiDB-lite"/>
    </source>
</evidence>
<sequence>MNNIDNIFSKLKGTEKEAPDIWNKIELELNNTKNISNNTNQIAPKQGVMKEFVDKVLNLSTTIKTIGIITAASVVGVGTYLIVNNNLKDTPVNNEINLGNNLNTNNSNPNQIKQSDTSNINNNSLRENLIVDSKSKINKEQNNDIVIEYNINDDPRRVLSNENYTIEPINNNTNTSELIKNNKIEIVETEEDKIAPIEDEIPEFKPSNVITRNGDGINDYFVIKHVEKFPENSIVIFDARGKIVYRRKGYKNDFSAINLPIGTYFYKFEYNKLGKTICKSGSITVMQ</sequence>
<organism evidence="2">
    <name type="scientific">bioreactor metagenome</name>
    <dbReference type="NCBI Taxonomy" id="1076179"/>
    <lineage>
        <taxon>unclassified sequences</taxon>
        <taxon>metagenomes</taxon>
        <taxon>ecological metagenomes</taxon>
    </lineage>
</organism>
<accession>A0A644U219</accession>
<feature type="compositionally biased region" description="Low complexity" evidence="1">
    <location>
        <begin position="100"/>
        <end position="110"/>
    </location>
</feature>
<name>A0A644U219_9ZZZZ</name>
<comment type="caution">
    <text evidence="2">The sequence shown here is derived from an EMBL/GenBank/DDBJ whole genome shotgun (WGS) entry which is preliminary data.</text>
</comment>
<gene>
    <name evidence="2" type="ORF">SDC9_19102</name>
</gene>